<dbReference type="InterPro" id="IPR013083">
    <property type="entry name" value="Znf_RING/FYVE/PHD"/>
</dbReference>
<protein>
    <recommendedName>
        <fullName evidence="4">RING-type E3 ubiquitin transferase</fullName>
        <ecNumber evidence="4">2.3.2.27</ecNumber>
    </recommendedName>
</protein>
<dbReference type="FunFam" id="3.10.20.90:FF:000129">
    <property type="entry name" value="E3 ubiquitin-protein ligase MYLIP isoform X1"/>
    <property type="match status" value="1"/>
</dbReference>
<dbReference type="SUPFAM" id="SSF54236">
    <property type="entry name" value="Ubiquitin-like"/>
    <property type="match status" value="1"/>
</dbReference>
<feature type="domain" description="FERM" evidence="15">
    <location>
        <begin position="1"/>
        <end position="279"/>
    </location>
</feature>
<evidence type="ECO:0000256" key="13">
    <source>
        <dbReference type="ARBA" id="ARBA00062023"/>
    </source>
</evidence>
<sequence>MLCHITRPDSLVMEVEVDSKANGEDCLNKICERLGIIEVDYFGLQFTGSKGECLWLNLRNRISQQMDSLSPCRLKLRVKYFVEPHLILQEQTRHLFLMHVKEELFRGSLRPDRDQAVELCALLAQEEFGDHDQNTVKYCYTQLCGQEPSTTTMNNIVQRHRELEGMSQASAEYQVLQLVSSLENYGVEWHWARDVEGQRLAIGVGPEGVFICKEDFIPIERIFYPVIQMATQSGKNVYVTVTKDNGDSVALLFKFISTRAANGLYRAITEIHAFYRCDTVANAVMMQYSRDFKGHLASLFLNESIDLGKRYIFDVQRTSKEVYDRTRRALFTAGVGVPGCVTSQSGDSPPLSPLRSAAVEDGCEGCQESRILREKLQRLHEALICALCCEEEISAAFCPCGHTVCCHNCASQLQCCPVCRSEVDHIQHVYLPTCANLLDMTVPNKISYSIRSGVASHNIISEDYTIHDKACQA</sequence>
<reference evidence="18" key="1">
    <citation type="submission" date="2025-08" db="UniProtKB">
        <authorList>
            <consortium name="RefSeq"/>
        </authorList>
    </citation>
    <scope>IDENTIFICATION</scope>
</reference>
<evidence type="ECO:0000259" key="15">
    <source>
        <dbReference type="PROSITE" id="PS50057"/>
    </source>
</evidence>
<gene>
    <name evidence="18" type="primary">mylipb</name>
</gene>
<dbReference type="InterPro" id="IPR014352">
    <property type="entry name" value="FERM/acyl-CoA-bd_prot_sf"/>
</dbReference>
<comment type="subunit">
    <text evidence="13">Interacts with anxa5.</text>
</comment>
<dbReference type="CDD" id="cd17104">
    <property type="entry name" value="FERM_F1_MYLIP"/>
    <property type="match status" value="1"/>
</dbReference>
<dbReference type="AlphaFoldDB" id="A0A6J2VZA8"/>
<dbReference type="InterPro" id="IPR041790">
    <property type="entry name" value="MYLIP_FERM_C"/>
</dbReference>
<organism evidence="17 18">
    <name type="scientific">Chanos chanos</name>
    <name type="common">Milkfish</name>
    <name type="synonym">Mugil chanos</name>
    <dbReference type="NCBI Taxonomy" id="29144"/>
    <lineage>
        <taxon>Eukaryota</taxon>
        <taxon>Metazoa</taxon>
        <taxon>Chordata</taxon>
        <taxon>Craniata</taxon>
        <taxon>Vertebrata</taxon>
        <taxon>Euteleostomi</taxon>
        <taxon>Actinopterygii</taxon>
        <taxon>Neopterygii</taxon>
        <taxon>Teleostei</taxon>
        <taxon>Ostariophysi</taxon>
        <taxon>Gonorynchiformes</taxon>
        <taxon>Chanidae</taxon>
        <taxon>Chanos</taxon>
    </lineage>
</organism>
<dbReference type="CDD" id="cd14473">
    <property type="entry name" value="FERM_B-lobe"/>
    <property type="match status" value="1"/>
</dbReference>
<proteinExistence type="predicted"/>
<keyword evidence="5" id="KW-0963">Cytoplasm</keyword>
<dbReference type="Gene3D" id="3.10.20.90">
    <property type="entry name" value="Phosphatidylinositol 3-kinase Catalytic Subunit, Chain A, domain 1"/>
    <property type="match status" value="1"/>
</dbReference>
<dbReference type="Pfam" id="PF13920">
    <property type="entry name" value="zf-C3HC4_3"/>
    <property type="match status" value="1"/>
</dbReference>
<dbReference type="Gene3D" id="3.30.40.10">
    <property type="entry name" value="Zinc/RING finger domain, C3HC4 (zinc finger)"/>
    <property type="match status" value="1"/>
</dbReference>
<dbReference type="PANTHER" id="PTHR23280">
    <property type="entry name" value="4.1 G PROTEIN"/>
    <property type="match status" value="1"/>
</dbReference>
<dbReference type="GeneID" id="115819001"/>
<dbReference type="CDD" id="cd13195">
    <property type="entry name" value="FERM_C_MYLIP_IDOL"/>
    <property type="match status" value="1"/>
</dbReference>
<dbReference type="FunFam" id="3.30.40.10:FF:000175">
    <property type="entry name" value="Putative E3 ubiquitin-protein ligase MYLIP"/>
    <property type="match status" value="1"/>
</dbReference>
<dbReference type="GO" id="GO:0016567">
    <property type="term" value="P:protein ubiquitination"/>
    <property type="evidence" value="ECO:0007669"/>
    <property type="project" value="UniProtKB-UniPathway"/>
</dbReference>
<dbReference type="CDD" id="cd16523">
    <property type="entry name" value="RING-HC_MYLIP"/>
    <property type="match status" value="1"/>
</dbReference>
<evidence type="ECO:0000256" key="6">
    <source>
        <dbReference type="ARBA" id="ARBA00022679"/>
    </source>
</evidence>
<dbReference type="GO" id="GO:0061630">
    <property type="term" value="F:ubiquitin protein ligase activity"/>
    <property type="evidence" value="ECO:0007669"/>
    <property type="project" value="UniProtKB-EC"/>
</dbReference>
<keyword evidence="7" id="KW-0479">Metal-binding</keyword>
<evidence type="ECO:0000256" key="7">
    <source>
        <dbReference type="ARBA" id="ARBA00022723"/>
    </source>
</evidence>
<dbReference type="Gene3D" id="2.30.29.30">
    <property type="entry name" value="Pleckstrin-homology domain (PH domain)/Phosphotyrosine-binding domain (PTB)"/>
    <property type="match status" value="1"/>
</dbReference>
<evidence type="ECO:0000256" key="8">
    <source>
        <dbReference type="ARBA" id="ARBA00022771"/>
    </source>
</evidence>
<dbReference type="InterPro" id="IPR001841">
    <property type="entry name" value="Znf_RING"/>
</dbReference>
<dbReference type="InterPro" id="IPR029071">
    <property type="entry name" value="Ubiquitin-like_domsf"/>
</dbReference>
<dbReference type="EC" id="2.3.2.27" evidence="4"/>
<dbReference type="UniPathway" id="UPA00143"/>
<keyword evidence="10" id="KW-0862">Zinc</keyword>
<keyword evidence="11" id="KW-0217">Developmental protein</keyword>
<evidence type="ECO:0000256" key="5">
    <source>
        <dbReference type="ARBA" id="ARBA00022490"/>
    </source>
</evidence>
<dbReference type="InterPro" id="IPR018980">
    <property type="entry name" value="FERM_PH-like_C"/>
</dbReference>
<dbReference type="Proteomes" id="UP000504632">
    <property type="component" value="Chromosome 8"/>
</dbReference>
<evidence type="ECO:0000256" key="14">
    <source>
        <dbReference type="PROSITE-ProRule" id="PRU00175"/>
    </source>
</evidence>
<dbReference type="RefSeq" id="XP_030638395.1">
    <property type="nucleotide sequence ID" value="XM_030782535.1"/>
</dbReference>
<keyword evidence="11" id="KW-0306">Gastrulation</keyword>
<evidence type="ECO:0000313" key="18">
    <source>
        <dbReference type="RefSeq" id="XP_030638395.1"/>
    </source>
</evidence>
<evidence type="ECO:0000256" key="12">
    <source>
        <dbReference type="ARBA" id="ARBA00055346"/>
    </source>
</evidence>
<dbReference type="SMART" id="SM01196">
    <property type="entry name" value="FERM_C"/>
    <property type="match status" value="1"/>
</dbReference>
<keyword evidence="8 14" id="KW-0863">Zinc-finger</keyword>
<dbReference type="InParanoid" id="A0A6J2VZA8"/>
<keyword evidence="9" id="KW-0833">Ubl conjugation pathway</keyword>
<evidence type="ECO:0000256" key="11">
    <source>
        <dbReference type="ARBA" id="ARBA00023218"/>
    </source>
</evidence>
<comment type="pathway">
    <text evidence="3">Protein modification; protein ubiquitination.</text>
</comment>
<keyword evidence="6" id="KW-0808">Transferase</keyword>
<dbReference type="GO" id="GO:0005829">
    <property type="term" value="C:cytosol"/>
    <property type="evidence" value="ECO:0007669"/>
    <property type="project" value="UniProtKB-SubCell"/>
</dbReference>
<feature type="domain" description="RING-type" evidence="16">
    <location>
        <begin position="385"/>
        <end position="420"/>
    </location>
</feature>
<evidence type="ECO:0000259" key="16">
    <source>
        <dbReference type="PROSITE" id="PS50089"/>
    </source>
</evidence>
<keyword evidence="17" id="KW-1185">Reference proteome</keyword>
<dbReference type="SUPFAM" id="SSF47031">
    <property type="entry name" value="Second domain of FERM"/>
    <property type="match status" value="1"/>
</dbReference>
<evidence type="ECO:0000256" key="9">
    <source>
        <dbReference type="ARBA" id="ARBA00022786"/>
    </source>
</evidence>
<evidence type="ECO:0000256" key="3">
    <source>
        <dbReference type="ARBA" id="ARBA00004906"/>
    </source>
</evidence>
<evidence type="ECO:0000256" key="2">
    <source>
        <dbReference type="ARBA" id="ARBA00004514"/>
    </source>
</evidence>
<dbReference type="OrthoDB" id="10037309at2759"/>
<dbReference type="Pfam" id="PF09379">
    <property type="entry name" value="FERM_N"/>
    <property type="match status" value="1"/>
</dbReference>
<dbReference type="FunFam" id="1.20.80.10:FF:000019">
    <property type="entry name" value="E3 ubiquitin-protein ligase MYLIP"/>
    <property type="match status" value="1"/>
</dbReference>
<comment type="catalytic activity">
    <reaction evidence="1">
        <text>S-ubiquitinyl-[E2 ubiquitin-conjugating enzyme]-L-cysteine + [acceptor protein]-L-lysine = [E2 ubiquitin-conjugating enzyme]-L-cysteine + N(6)-ubiquitinyl-[acceptor protein]-L-lysine.</text>
        <dbReference type="EC" id="2.3.2.27"/>
    </reaction>
</comment>
<dbReference type="InterPro" id="IPR019748">
    <property type="entry name" value="FERM_central"/>
</dbReference>
<dbReference type="GO" id="GO:0008270">
    <property type="term" value="F:zinc ion binding"/>
    <property type="evidence" value="ECO:0007669"/>
    <property type="project" value="UniProtKB-KW"/>
</dbReference>
<dbReference type="InterPro" id="IPR011993">
    <property type="entry name" value="PH-like_dom_sf"/>
</dbReference>
<dbReference type="CTD" id="565911"/>
<dbReference type="PRINTS" id="PR00935">
    <property type="entry name" value="BAND41"/>
</dbReference>
<comment type="function">
    <text evidence="12">E3 ubiquitin-protein ligase that mediates ubiquitination and subsequent proteasomal degradation of myosin regulatory light chain (MRLC). Regulates cell movements during gastrulation by acting downstream of fz7 to antagonize the frizzled-signaling pathway.</text>
</comment>
<dbReference type="GO" id="GO:0007369">
    <property type="term" value="P:gastrulation"/>
    <property type="evidence" value="ECO:0007669"/>
    <property type="project" value="UniProtKB-KW"/>
</dbReference>
<dbReference type="InterPro" id="IPR035963">
    <property type="entry name" value="FERM_2"/>
</dbReference>
<dbReference type="InterPro" id="IPR018979">
    <property type="entry name" value="FERM_N"/>
</dbReference>
<dbReference type="PROSITE" id="PS50057">
    <property type="entry name" value="FERM_3"/>
    <property type="match status" value="1"/>
</dbReference>
<dbReference type="InterPro" id="IPR000299">
    <property type="entry name" value="FERM_domain"/>
</dbReference>
<dbReference type="PANTHER" id="PTHR23280:SF13">
    <property type="entry name" value="E3 UBIQUITIN-PROTEIN LIGASE MYLIP"/>
    <property type="match status" value="1"/>
</dbReference>
<dbReference type="Gene3D" id="1.20.80.10">
    <property type="match status" value="1"/>
</dbReference>
<dbReference type="SMART" id="SM00295">
    <property type="entry name" value="B41"/>
    <property type="match status" value="1"/>
</dbReference>
<comment type="subcellular location">
    <subcellularLocation>
        <location evidence="2">Cytoplasm</location>
        <location evidence="2">Cytosol</location>
    </subcellularLocation>
</comment>
<name>A0A6J2VZA8_CHACN</name>
<evidence type="ECO:0000313" key="17">
    <source>
        <dbReference type="Proteomes" id="UP000504632"/>
    </source>
</evidence>
<dbReference type="InterPro" id="IPR019749">
    <property type="entry name" value="Band_41_domain"/>
</dbReference>
<dbReference type="GO" id="GO:0006511">
    <property type="term" value="P:ubiquitin-dependent protein catabolic process"/>
    <property type="evidence" value="ECO:0007669"/>
    <property type="project" value="TreeGrafter"/>
</dbReference>
<evidence type="ECO:0000256" key="10">
    <source>
        <dbReference type="ARBA" id="ARBA00022833"/>
    </source>
</evidence>
<evidence type="ECO:0000256" key="4">
    <source>
        <dbReference type="ARBA" id="ARBA00012483"/>
    </source>
</evidence>
<dbReference type="PROSITE" id="PS50089">
    <property type="entry name" value="ZF_RING_2"/>
    <property type="match status" value="1"/>
</dbReference>
<evidence type="ECO:0000256" key="1">
    <source>
        <dbReference type="ARBA" id="ARBA00000900"/>
    </source>
</evidence>
<accession>A0A6J2VZA8</accession>
<dbReference type="SUPFAM" id="SSF50729">
    <property type="entry name" value="PH domain-like"/>
    <property type="match status" value="1"/>
</dbReference>
<dbReference type="Pfam" id="PF00373">
    <property type="entry name" value="FERM_M"/>
    <property type="match status" value="1"/>
</dbReference>
<dbReference type="FunFam" id="2.30.29.30:FF:000164">
    <property type="entry name" value="Putative E3 ubiquitin-protein ligase MYLIP"/>
    <property type="match status" value="1"/>
</dbReference>